<dbReference type="PANTHER" id="PTHR33603:SF1">
    <property type="entry name" value="RIBOSOMAL RNA LARGE SUBUNIT METHYLTRANSFERASE H"/>
    <property type="match status" value="1"/>
</dbReference>
<comment type="similarity">
    <text evidence="4 5">Belongs to the RNA methyltransferase RlmH family.</text>
</comment>
<feature type="binding site" evidence="5">
    <location>
        <begin position="116"/>
        <end position="121"/>
    </location>
    <ligand>
        <name>S-adenosyl-L-methionine</name>
        <dbReference type="ChEBI" id="CHEBI:59789"/>
    </ligand>
</feature>
<evidence type="ECO:0000256" key="2">
    <source>
        <dbReference type="ARBA" id="ARBA00022679"/>
    </source>
</evidence>
<name>A0A2K8L0H9_MARES</name>
<dbReference type="KEGG" id="maes:Ga0123461_2411"/>
<dbReference type="Gene3D" id="3.40.1280.10">
    <property type="match status" value="1"/>
</dbReference>
<dbReference type="InterPro" id="IPR029026">
    <property type="entry name" value="tRNA_m1G_MTases_N"/>
</dbReference>
<organism evidence="6 7">
    <name type="scientific">Mariprofundus aestuarium</name>
    <dbReference type="NCBI Taxonomy" id="1921086"/>
    <lineage>
        <taxon>Bacteria</taxon>
        <taxon>Pseudomonadati</taxon>
        <taxon>Pseudomonadota</taxon>
        <taxon>Candidatius Mariprofundia</taxon>
        <taxon>Mariprofundales</taxon>
        <taxon>Mariprofundaceae</taxon>
        <taxon>Mariprofundus</taxon>
    </lineage>
</organism>
<evidence type="ECO:0000256" key="3">
    <source>
        <dbReference type="ARBA" id="ARBA00022691"/>
    </source>
</evidence>
<protein>
    <recommendedName>
        <fullName evidence="5">Ribosomal RNA large subunit methyltransferase H</fullName>
        <ecNumber evidence="5">2.1.1.177</ecNumber>
    </recommendedName>
    <alternativeName>
        <fullName evidence="5">23S rRNA (pseudouridine1915-N3)-methyltransferase</fullName>
    </alternativeName>
    <alternativeName>
        <fullName evidence="5">23S rRNA m3Psi1915 methyltransferase</fullName>
    </alternativeName>
    <alternativeName>
        <fullName evidence="5">rRNA (pseudouridine-N3-)-methyltransferase RlmH</fullName>
    </alternativeName>
</protein>
<dbReference type="PANTHER" id="PTHR33603">
    <property type="entry name" value="METHYLTRANSFERASE"/>
    <property type="match status" value="1"/>
</dbReference>
<feature type="binding site" evidence="5">
    <location>
        <position position="97"/>
    </location>
    <ligand>
        <name>S-adenosyl-L-methionine</name>
        <dbReference type="ChEBI" id="CHEBI:59789"/>
    </ligand>
</feature>
<evidence type="ECO:0000313" key="7">
    <source>
        <dbReference type="Proteomes" id="UP000231701"/>
    </source>
</evidence>
<keyword evidence="5" id="KW-0698">rRNA processing</keyword>
<keyword evidence="5" id="KW-0963">Cytoplasm</keyword>
<comment type="caution">
    <text evidence="5">Lacks conserved residue(s) required for the propagation of feature annotation.</text>
</comment>
<dbReference type="Pfam" id="PF02590">
    <property type="entry name" value="SPOUT_MTase"/>
    <property type="match status" value="1"/>
</dbReference>
<keyword evidence="2 5" id="KW-0808">Transferase</keyword>
<comment type="subunit">
    <text evidence="5">Homodimer.</text>
</comment>
<comment type="catalytic activity">
    <reaction evidence="5">
        <text>pseudouridine(1915) in 23S rRNA + S-adenosyl-L-methionine = N(3)-methylpseudouridine(1915) in 23S rRNA + S-adenosyl-L-homocysteine + H(+)</text>
        <dbReference type="Rhea" id="RHEA:42752"/>
        <dbReference type="Rhea" id="RHEA-COMP:10221"/>
        <dbReference type="Rhea" id="RHEA-COMP:10222"/>
        <dbReference type="ChEBI" id="CHEBI:15378"/>
        <dbReference type="ChEBI" id="CHEBI:57856"/>
        <dbReference type="ChEBI" id="CHEBI:59789"/>
        <dbReference type="ChEBI" id="CHEBI:65314"/>
        <dbReference type="ChEBI" id="CHEBI:74486"/>
        <dbReference type="EC" id="2.1.1.177"/>
    </reaction>
</comment>
<dbReference type="InterPro" id="IPR029028">
    <property type="entry name" value="Alpha/beta_knot_MTases"/>
</dbReference>
<proteinExistence type="inferred from homology"/>
<dbReference type="InterPro" id="IPR003742">
    <property type="entry name" value="RlmH-like"/>
</dbReference>
<dbReference type="OrthoDB" id="9806643at2"/>
<evidence type="ECO:0000256" key="4">
    <source>
        <dbReference type="ARBA" id="ARBA00038303"/>
    </source>
</evidence>
<comment type="function">
    <text evidence="5">Specifically methylates the pseudouridine at position 1915 (m3Psi1915) in 23S rRNA.</text>
</comment>
<reference evidence="6 7" key="1">
    <citation type="submission" date="2016-12" db="EMBL/GenBank/DDBJ databases">
        <title>Isolation and genomic insights into novel planktonic Zetaproteobacteria from stratified waters of the Chesapeake Bay.</title>
        <authorList>
            <person name="McAllister S.M."/>
            <person name="Kato S."/>
            <person name="Chan C.S."/>
            <person name="Chiu B.K."/>
            <person name="Field E.K."/>
        </authorList>
    </citation>
    <scope>NUCLEOTIDE SEQUENCE [LARGE SCALE GENOMIC DNA]</scope>
    <source>
        <strain evidence="6 7">CP-5</strain>
    </source>
</reference>
<dbReference type="SUPFAM" id="SSF75217">
    <property type="entry name" value="alpha/beta knot"/>
    <property type="match status" value="1"/>
</dbReference>
<dbReference type="Proteomes" id="UP000231701">
    <property type="component" value="Chromosome"/>
</dbReference>
<gene>
    <name evidence="5" type="primary">rlmH</name>
    <name evidence="6" type="ORF">Ga0123461_2411</name>
</gene>
<evidence type="ECO:0000256" key="1">
    <source>
        <dbReference type="ARBA" id="ARBA00022603"/>
    </source>
</evidence>
<keyword evidence="7" id="KW-1185">Reference proteome</keyword>
<dbReference type="EMBL" id="CP018799">
    <property type="protein sequence ID" value="ATX80810.1"/>
    <property type="molecule type" value="Genomic_DNA"/>
</dbReference>
<accession>A0A2K8L0H9</accession>
<dbReference type="GO" id="GO:0070038">
    <property type="term" value="F:rRNA (pseudouridine-N3-)-methyltransferase activity"/>
    <property type="evidence" value="ECO:0007669"/>
    <property type="project" value="UniProtKB-UniRule"/>
</dbReference>
<comment type="subcellular location">
    <subcellularLocation>
        <location evidence="5">Cytoplasm</location>
    </subcellularLocation>
</comment>
<evidence type="ECO:0000256" key="5">
    <source>
        <dbReference type="HAMAP-Rule" id="MF_00658"/>
    </source>
</evidence>
<dbReference type="PIRSF" id="PIRSF004505">
    <property type="entry name" value="MT_bac"/>
    <property type="match status" value="1"/>
</dbReference>
<dbReference type="HAMAP" id="MF_00658">
    <property type="entry name" value="23SrRNA_methyltr_H"/>
    <property type="match status" value="1"/>
</dbReference>
<sequence>MKLRLLVVGRGSRELSDFEDRFIERLKPFAPCQVVELPEGRGKQVSQRKQEEAKQILKHAAAGFVLFDERGSLNSSKQWAGFLSTLSGDAQQDFVIGGADGISDEVRRAAGACWSLSKLTLPHQLVRAVVLEQLYRGFTIIQGHPYHRV</sequence>
<dbReference type="CDD" id="cd18081">
    <property type="entry name" value="RlmH-like"/>
    <property type="match status" value="1"/>
</dbReference>
<keyword evidence="1 5" id="KW-0489">Methyltransferase</keyword>
<dbReference type="AlphaFoldDB" id="A0A2K8L0H9"/>
<dbReference type="RefSeq" id="WP_100278538.1">
    <property type="nucleotide sequence ID" value="NZ_CP018799.1"/>
</dbReference>
<keyword evidence="3 5" id="KW-0949">S-adenosyl-L-methionine</keyword>
<dbReference type="GO" id="GO:0005737">
    <property type="term" value="C:cytoplasm"/>
    <property type="evidence" value="ECO:0007669"/>
    <property type="project" value="UniProtKB-SubCell"/>
</dbReference>
<dbReference type="EC" id="2.1.1.177" evidence="5"/>
<evidence type="ECO:0000313" key="6">
    <source>
        <dbReference type="EMBL" id="ATX80810.1"/>
    </source>
</evidence>